<organism evidence="8 9">
    <name type="scientific">Pseudomonas putida (strain GB-1)</name>
    <dbReference type="NCBI Taxonomy" id="76869"/>
    <lineage>
        <taxon>Bacteria</taxon>
        <taxon>Pseudomonadati</taxon>
        <taxon>Pseudomonadota</taxon>
        <taxon>Gammaproteobacteria</taxon>
        <taxon>Pseudomonadales</taxon>
        <taxon>Pseudomonadaceae</taxon>
        <taxon>Pseudomonas</taxon>
    </lineage>
</organism>
<keyword evidence="5 8" id="KW-0808">Transferase</keyword>
<dbReference type="EMBL" id="CP000926">
    <property type="protein sequence ID" value="ABY98538.1"/>
    <property type="molecule type" value="Genomic_DNA"/>
</dbReference>
<dbReference type="CAZy" id="GT2">
    <property type="family name" value="Glycosyltransferase Family 2"/>
</dbReference>
<dbReference type="PANTHER" id="PTHR43646">
    <property type="entry name" value="GLYCOSYLTRANSFERASE"/>
    <property type="match status" value="1"/>
</dbReference>
<name>B0KSL3_PSEPG</name>
<dbReference type="Proteomes" id="UP000002157">
    <property type="component" value="Chromosome"/>
</dbReference>
<dbReference type="KEGG" id="ppg:PputGB1_2639"/>
<feature type="domain" description="Glycosyltransferase 2-like" evidence="7">
    <location>
        <begin position="4"/>
        <end position="132"/>
    </location>
</feature>
<sequence>MIAVVIPAHNEARRLGRCLRAVLVAAQQAQQAGYRVEVLVVLDRCSDASAAVARRFGVQALMVDAGNVGMARRVGAAHMLERGAQWLACTDADSRVPAHWLMSQLACSADVVCGTVHIDYWQPWHTAALRKVYQSRYEAREGHRHVHGANLGVCSDAYARVGGFKPLAAHEDVQLVNDLQACGAQIVWTARHSVATSSRLDSRAREGFGDYLARLQAQASQSAPDSPPVKTS</sequence>
<evidence type="ECO:0000313" key="8">
    <source>
        <dbReference type="EMBL" id="ABY98538.1"/>
    </source>
</evidence>
<evidence type="ECO:0000256" key="2">
    <source>
        <dbReference type="ARBA" id="ARBA00022475"/>
    </source>
</evidence>
<dbReference type="Gene3D" id="3.90.550.10">
    <property type="entry name" value="Spore Coat Polysaccharide Biosynthesis Protein SpsA, Chain A"/>
    <property type="match status" value="1"/>
</dbReference>
<keyword evidence="6" id="KW-0472">Membrane</keyword>
<dbReference type="AlphaFoldDB" id="B0KSL3"/>
<dbReference type="Pfam" id="PF00535">
    <property type="entry name" value="Glycos_transf_2"/>
    <property type="match status" value="1"/>
</dbReference>
<reference evidence="8 9" key="1">
    <citation type="submission" date="2008-01" db="EMBL/GenBank/DDBJ databases">
        <title>Complete sequence of Pseudomonas putida GB-1.</title>
        <authorList>
            <consortium name="US DOE Joint Genome Institute"/>
            <person name="Copeland A."/>
            <person name="Lucas S."/>
            <person name="Lapidus A."/>
            <person name="Barry K."/>
            <person name="Glavina del Rio T."/>
            <person name="Dalin E."/>
            <person name="Tice H."/>
            <person name="Pitluck S."/>
            <person name="Bruce D."/>
            <person name="Goodwin L."/>
            <person name="Chertkov O."/>
            <person name="Brettin T."/>
            <person name="Detter J.C."/>
            <person name="Han C."/>
            <person name="Kuske C.R."/>
            <person name="Schmutz J."/>
            <person name="Larimer F."/>
            <person name="Land M."/>
            <person name="Hauser L."/>
            <person name="Kyrpides N."/>
            <person name="Kim E."/>
            <person name="McCarthy J.K."/>
            <person name="Richardson P."/>
        </authorList>
    </citation>
    <scope>NUCLEOTIDE SEQUENCE [LARGE SCALE GENOMIC DNA]</scope>
    <source>
        <strain evidence="8 9">GB-1</strain>
    </source>
</reference>
<dbReference type="SUPFAM" id="SSF53448">
    <property type="entry name" value="Nucleotide-diphospho-sugar transferases"/>
    <property type="match status" value="1"/>
</dbReference>
<protein>
    <submittedName>
        <fullName evidence="8">Glycosyl transferase family 2</fullName>
    </submittedName>
</protein>
<evidence type="ECO:0000256" key="5">
    <source>
        <dbReference type="ARBA" id="ARBA00022679"/>
    </source>
</evidence>
<dbReference type="InterPro" id="IPR029044">
    <property type="entry name" value="Nucleotide-diphossugar_trans"/>
</dbReference>
<dbReference type="GO" id="GO:0005886">
    <property type="term" value="C:plasma membrane"/>
    <property type="evidence" value="ECO:0007669"/>
    <property type="project" value="UniProtKB-SubCell"/>
</dbReference>
<keyword evidence="3" id="KW-0997">Cell inner membrane</keyword>
<evidence type="ECO:0000256" key="4">
    <source>
        <dbReference type="ARBA" id="ARBA00022676"/>
    </source>
</evidence>
<proteinExistence type="predicted"/>
<dbReference type="HOGENOM" id="CLU_025996_17_1_6"/>
<evidence type="ECO:0000259" key="7">
    <source>
        <dbReference type="Pfam" id="PF00535"/>
    </source>
</evidence>
<keyword evidence="4" id="KW-0328">Glycosyltransferase</keyword>
<dbReference type="eggNOG" id="COG1215">
    <property type="taxonomic scope" value="Bacteria"/>
</dbReference>
<evidence type="ECO:0000256" key="6">
    <source>
        <dbReference type="ARBA" id="ARBA00023136"/>
    </source>
</evidence>
<dbReference type="InterPro" id="IPR001173">
    <property type="entry name" value="Glyco_trans_2-like"/>
</dbReference>
<comment type="subcellular location">
    <subcellularLocation>
        <location evidence="1">Cell membrane</location>
    </subcellularLocation>
</comment>
<gene>
    <name evidence="8" type="ordered locus">PputGB1_2639</name>
</gene>
<dbReference type="GO" id="GO:0016757">
    <property type="term" value="F:glycosyltransferase activity"/>
    <property type="evidence" value="ECO:0007669"/>
    <property type="project" value="UniProtKB-KW"/>
</dbReference>
<accession>B0KSL3</accession>
<dbReference type="PANTHER" id="PTHR43646:SF2">
    <property type="entry name" value="GLYCOSYLTRANSFERASE 2-LIKE DOMAIN-CONTAINING PROTEIN"/>
    <property type="match status" value="1"/>
</dbReference>
<evidence type="ECO:0000256" key="3">
    <source>
        <dbReference type="ARBA" id="ARBA00022519"/>
    </source>
</evidence>
<evidence type="ECO:0000313" key="9">
    <source>
        <dbReference type="Proteomes" id="UP000002157"/>
    </source>
</evidence>
<evidence type="ECO:0000256" key="1">
    <source>
        <dbReference type="ARBA" id="ARBA00004236"/>
    </source>
</evidence>
<dbReference type="RefSeq" id="WP_012272278.1">
    <property type="nucleotide sequence ID" value="NC_010322.1"/>
</dbReference>
<keyword evidence="2" id="KW-1003">Cell membrane</keyword>